<dbReference type="GO" id="GO:0005524">
    <property type="term" value="F:ATP binding"/>
    <property type="evidence" value="ECO:0007669"/>
    <property type="project" value="InterPro"/>
</dbReference>
<dbReference type="EMBL" id="CM026431">
    <property type="protein sequence ID" value="KAG0559878.1"/>
    <property type="molecule type" value="Genomic_DNA"/>
</dbReference>
<dbReference type="AlphaFoldDB" id="A0A8T0GQA0"/>
<dbReference type="SUPFAM" id="SSF56112">
    <property type="entry name" value="Protein kinase-like (PK-like)"/>
    <property type="match status" value="1"/>
</dbReference>
<proteinExistence type="predicted"/>
<dbReference type="InterPro" id="IPR011009">
    <property type="entry name" value="Kinase-like_dom_sf"/>
</dbReference>
<dbReference type="Pfam" id="PF00069">
    <property type="entry name" value="Pkinase"/>
    <property type="match status" value="1"/>
</dbReference>
<evidence type="ECO:0000313" key="3">
    <source>
        <dbReference type="EMBL" id="KAG0559878.1"/>
    </source>
</evidence>
<dbReference type="GO" id="GO:0004672">
    <property type="term" value="F:protein kinase activity"/>
    <property type="evidence" value="ECO:0007669"/>
    <property type="project" value="InterPro"/>
</dbReference>
<dbReference type="InterPro" id="IPR008271">
    <property type="entry name" value="Ser/Thr_kinase_AS"/>
</dbReference>
<dbReference type="PANTHER" id="PTHR23257:SF969">
    <property type="entry name" value="INTEGRIN-LINKED PROTEIN KINASE"/>
    <property type="match status" value="1"/>
</dbReference>
<dbReference type="SMART" id="SM00220">
    <property type="entry name" value="S_TKc"/>
    <property type="match status" value="1"/>
</dbReference>
<dbReference type="PANTHER" id="PTHR23257">
    <property type="entry name" value="SERINE-THREONINE PROTEIN KINASE"/>
    <property type="match status" value="1"/>
</dbReference>
<gene>
    <name evidence="3" type="ORF">KC19_10G136200</name>
</gene>
<dbReference type="PROSITE" id="PS00108">
    <property type="entry name" value="PROTEIN_KINASE_ST"/>
    <property type="match status" value="1"/>
</dbReference>
<evidence type="ECO:0000313" key="4">
    <source>
        <dbReference type="Proteomes" id="UP000822688"/>
    </source>
</evidence>
<organism evidence="3 4">
    <name type="scientific">Ceratodon purpureus</name>
    <name type="common">Fire moss</name>
    <name type="synonym">Dicranum purpureum</name>
    <dbReference type="NCBI Taxonomy" id="3225"/>
    <lineage>
        <taxon>Eukaryota</taxon>
        <taxon>Viridiplantae</taxon>
        <taxon>Streptophyta</taxon>
        <taxon>Embryophyta</taxon>
        <taxon>Bryophyta</taxon>
        <taxon>Bryophytina</taxon>
        <taxon>Bryopsida</taxon>
        <taxon>Dicranidae</taxon>
        <taxon>Pseudoditrichales</taxon>
        <taxon>Ditrichaceae</taxon>
        <taxon>Ceratodon</taxon>
    </lineage>
</organism>
<sequence>MGQAVSQCTSTISEYHTGESFGNHAANSRVPTRSSSSSSKRIKSMIKNRSNFSSEAEFNIEFSEIHWSELTDSDTDDASTRLTNREYFQVLTNHPEWGGFFKDINVVLGEKISEGGQAEIYDAKVEFADGREFDYGYYVVKLMKGDNPLQVFQRQWPVGMLRNVPIDNSKGPLMYIKGGTMIDDRFGFVMVRQWGDLRKLIDLKMQLNNNQDLPFKIDFVKKVMKCIARDMEKLHNEYGIVHRDLKASNILLWSFGDGLPDENPDVKATVVDYECSVGVVGTGLWRAPEILQQLKDGVKSSKLEFTKMADIFSFGMICYELLTGCMPFEGHDFQEYSWMLSYKPDMSTTETLRHYFMIEIMKCCWEHEPLYRPTFSDILGAIDKVESTGVVIDQSPISEWTNIVRNRIVRDLERQRWVIKKEQWARVQKGWGRKVRYWANERVNWAEEEARWVEHEEAENWAGEAAEWAREAEWAEGEGAEQEGECLEEVGLTKCEDEVECSQEYFRKETQEALIRRRAVLLRIRVELRKDREERSRVALMYLGPLSDQ</sequence>
<dbReference type="Gene3D" id="1.10.510.10">
    <property type="entry name" value="Transferase(Phosphotransferase) domain 1"/>
    <property type="match status" value="1"/>
</dbReference>
<name>A0A8T0GQA0_CERPU</name>
<protein>
    <recommendedName>
        <fullName evidence="2">Protein kinase domain-containing protein</fullName>
    </recommendedName>
</protein>
<dbReference type="InterPro" id="IPR050167">
    <property type="entry name" value="Ser_Thr_protein_kinase"/>
</dbReference>
<reference evidence="3" key="1">
    <citation type="submission" date="2020-06" db="EMBL/GenBank/DDBJ databases">
        <title>WGS assembly of Ceratodon purpureus strain R40.</title>
        <authorList>
            <person name="Carey S.B."/>
            <person name="Jenkins J."/>
            <person name="Shu S."/>
            <person name="Lovell J.T."/>
            <person name="Sreedasyam A."/>
            <person name="Maumus F."/>
            <person name="Tiley G.P."/>
            <person name="Fernandez-Pozo N."/>
            <person name="Barry K."/>
            <person name="Chen C."/>
            <person name="Wang M."/>
            <person name="Lipzen A."/>
            <person name="Daum C."/>
            <person name="Saski C.A."/>
            <person name="Payton A.C."/>
            <person name="Mcbreen J.C."/>
            <person name="Conrad R.E."/>
            <person name="Kollar L.M."/>
            <person name="Olsson S."/>
            <person name="Huttunen S."/>
            <person name="Landis J.B."/>
            <person name="Wickett N.J."/>
            <person name="Johnson M.G."/>
            <person name="Rensing S.A."/>
            <person name="Grimwood J."/>
            <person name="Schmutz J."/>
            <person name="Mcdaniel S.F."/>
        </authorList>
    </citation>
    <scope>NUCLEOTIDE SEQUENCE</scope>
    <source>
        <strain evidence="3">R40</strain>
    </source>
</reference>
<evidence type="ECO:0000259" key="2">
    <source>
        <dbReference type="PROSITE" id="PS50011"/>
    </source>
</evidence>
<dbReference type="InterPro" id="IPR000719">
    <property type="entry name" value="Prot_kinase_dom"/>
</dbReference>
<comment type="caution">
    <text evidence="3">The sequence shown here is derived from an EMBL/GenBank/DDBJ whole genome shotgun (WGS) entry which is preliminary data.</text>
</comment>
<dbReference type="Proteomes" id="UP000822688">
    <property type="component" value="Chromosome 10"/>
</dbReference>
<keyword evidence="4" id="KW-1185">Reference proteome</keyword>
<accession>A0A8T0GQA0</accession>
<feature type="region of interest" description="Disordered" evidence="1">
    <location>
        <begin position="17"/>
        <end position="41"/>
    </location>
</feature>
<feature type="domain" description="Protein kinase" evidence="2">
    <location>
        <begin position="106"/>
        <end position="385"/>
    </location>
</feature>
<dbReference type="GO" id="GO:0005737">
    <property type="term" value="C:cytoplasm"/>
    <property type="evidence" value="ECO:0007669"/>
    <property type="project" value="TreeGrafter"/>
</dbReference>
<dbReference type="PROSITE" id="PS50011">
    <property type="entry name" value="PROTEIN_KINASE_DOM"/>
    <property type="match status" value="1"/>
</dbReference>
<dbReference type="GO" id="GO:0007165">
    <property type="term" value="P:signal transduction"/>
    <property type="evidence" value="ECO:0007669"/>
    <property type="project" value="TreeGrafter"/>
</dbReference>
<evidence type="ECO:0000256" key="1">
    <source>
        <dbReference type="SAM" id="MobiDB-lite"/>
    </source>
</evidence>